<feature type="domain" description="NADP-dependent oxidoreductase" evidence="2">
    <location>
        <begin position="16"/>
        <end position="341"/>
    </location>
</feature>
<name>A0A0M7A3V5_9HYPH</name>
<keyword evidence="1 3" id="KW-0560">Oxidoreductase</keyword>
<dbReference type="Proteomes" id="UP000053235">
    <property type="component" value="Unassembled WGS sequence"/>
</dbReference>
<sequence length="350" mass="39069">MELRTLGRTDIKVSALCLGTMTYGEQNTEAEGHAQMDYALEKGVNFFDTAELYAIPPKKETQGRTERIIGTWFQKTGNRDKVVLATKVVGRTGMDWFREHGNGASLTRAEIEFAVDRSLKNLQTDYIDLYQIHWPDRNMSNFGANPTRWSPPELHEDENSIESTLEVMADLVKSGKVRHIGISNESSWGTMRYVAASEHLGLPRVASIQNTYNLVNRTFETGLAEIAQRENVGLLGYSALAQGYLSGKYRNGALPAGSRKVLFDRLQRYEHPRSIEAYDAYFSLADEAGLDPAQMAIAFAKSRDFMTSVILGATRMDQLENDIAAADVTLSNDVLEKIDTIHQEFGNTAP</sequence>
<dbReference type="InterPro" id="IPR050523">
    <property type="entry name" value="AKR_Detox_Biosynth"/>
</dbReference>
<dbReference type="AlphaFoldDB" id="A0A0M7A3V5"/>
<dbReference type="PANTHER" id="PTHR43364:SF4">
    <property type="entry name" value="NAD(P)-LINKED OXIDOREDUCTASE SUPERFAMILY PROTEIN"/>
    <property type="match status" value="1"/>
</dbReference>
<gene>
    <name evidence="3" type="primary">gpr_2</name>
    <name evidence="3" type="ORF">LAX5112_02230</name>
</gene>
<dbReference type="Pfam" id="PF00248">
    <property type="entry name" value="Aldo_ket_red"/>
    <property type="match status" value="1"/>
</dbReference>
<reference evidence="4" key="1">
    <citation type="submission" date="2015-07" db="EMBL/GenBank/DDBJ databases">
        <authorList>
            <person name="Rodrigo-Torres Lidia"/>
            <person name="Arahal R.David."/>
        </authorList>
    </citation>
    <scope>NUCLEOTIDE SEQUENCE [LARGE SCALE GENOMIC DNA]</scope>
    <source>
        <strain evidence="4">CECT 5112</strain>
    </source>
</reference>
<dbReference type="OrthoDB" id="9803483at2"/>
<dbReference type="CDD" id="cd19094">
    <property type="entry name" value="AKR_Tas-like"/>
    <property type="match status" value="1"/>
</dbReference>
<evidence type="ECO:0000313" key="4">
    <source>
        <dbReference type="Proteomes" id="UP000053235"/>
    </source>
</evidence>
<evidence type="ECO:0000259" key="2">
    <source>
        <dbReference type="Pfam" id="PF00248"/>
    </source>
</evidence>
<dbReference type="EMBL" id="CXWD01000007">
    <property type="protein sequence ID" value="CTQ69738.1"/>
    <property type="molecule type" value="Genomic_DNA"/>
</dbReference>
<organism evidence="3 4">
    <name type="scientific">Roseibium alexandrii</name>
    <dbReference type="NCBI Taxonomy" id="388408"/>
    <lineage>
        <taxon>Bacteria</taxon>
        <taxon>Pseudomonadati</taxon>
        <taxon>Pseudomonadota</taxon>
        <taxon>Alphaproteobacteria</taxon>
        <taxon>Hyphomicrobiales</taxon>
        <taxon>Stappiaceae</taxon>
        <taxon>Roseibium</taxon>
    </lineage>
</organism>
<dbReference type="GO" id="GO:0016491">
    <property type="term" value="F:oxidoreductase activity"/>
    <property type="evidence" value="ECO:0007669"/>
    <property type="project" value="UniProtKB-KW"/>
</dbReference>
<accession>A0A0M7A3V5</accession>
<keyword evidence="4" id="KW-1185">Reference proteome</keyword>
<dbReference type="Gene3D" id="3.20.20.100">
    <property type="entry name" value="NADP-dependent oxidoreductase domain"/>
    <property type="match status" value="1"/>
</dbReference>
<proteinExistence type="predicted"/>
<dbReference type="PANTHER" id="PTHR43364">
    <property type="entry name" value="NADH-SPECIFIC METHYLGLYOXAL REDUCTASE-RELATED"/>
    <property type="match status" value="1"/>
</dbReference>
<dbReference type="EC" id="1.1.1.-" evidence="3"/>
<dbReference type="InterPro" id="IPR036812">
    <property type="entry name" value="NAD(P)_OxRdtase_dom_sf"/>
</dbReference>
<evidence type="ECO:0000256" key="1">
    <source>
        <dbReference type="ARBA" id="ARBA00023002"/>
    </source>
</evidence>
<dbReference type="InterPro" id="IPR023210">
    <property type="entry name" value="NADP_OxRdtase_dom"/>
</dbReference>
<evidence type="ECO:0000313" key="3">
    <source>
        <dbReference type="EMBL" id="CTQ69738.1"/>
    </source>
</evidence>
<dbReference type="STRING" id="388408.LAX5112_02230"/>
<dbReference type="RefSeq" id="WP_055671861.1">
    <property type="nucleotide sequence ID" value="NZ_CXWD01000007.1"/>
</dbReference>
<protein>
    <submittedName>
        <fullName evidence="3">L-glyceraldehyde 3-phosphate reductase</fullName>
        <ecNumber evidence="3">1.1.1.-</ecNumber>
    </submittedName>
</protein>
<dbReference type="SUPFAM" id="SSF51430">
    <property type="entry name" value="NAD(P)-linked oxidoreductase"/>
    <property type="match status" value="1"/>
</dbReference>